<dbReference type="InterPro" id="IPR001466">
    <property type="entry name" value="Beta-lactam-related"/>
</dbReference>
<accession>S8A1L7</accession>
<name>S8A1L7_DACHA</name>
<evidence type="ECO:0000256" key="1">
    <source>
        <dbReference type="ARBA" id="ARBA00038215"/>
    </source>
</evidence>
<evidence type="ECO:0000259" key="2">
    <source>
        <dbReference type="Pfam" id="PF00144"/>
    </source>
</evidence>
<dbReference type="SUPFAM" id="SSF56601">
    <property type="entry name" value="beta-lactamase/transpeptidase-like"/>
    <property type="match status" value="1"/>
</dbReference>
<dbReference type="EMBL" id="AQGS01000867">
    <property type="protein sequence ID" value="EPS36604.1"/>
    <property type="molecule type" value="Genomic_DNA"/>
</dbReference>
<feature type="domain" description="Beta-lactamase-related" evidence="2">
    <location>
        <begin position="10"/>
        <end position="119"/>
    </location>
</feature>
<dbReference type="AlphaFoldDB" id="S8A1L7"/>
<gene>
    <name evidence="3" type="ORF">H072_9855</name>
</gene>
<proteinExistence type="inferred from homology"/>
<organism evidence="3 4">
    <name type="scientific">Dactylellina haptotyla (strain CBS 200.50)</name>
    <name type="common">Nematode-trapping fungus</name>
    <name type="synonym">Monacrosporium haptotylum</name>
    <dbReference type="NCBI Taxonomy" id="1284197"/>
    <lineage>
        <taxon>Eukaryota</taxon>
        <taxon>Fungi</taxon>
        <taxon>Dikarya</taxon>
        <taxon>Ascomycota</taxon>
        <taxon>Pezizomycotina</taxon>
        <taxon>Orbiliomycetes</taxon>
        <taxon>Orbiliales</taxon>
        <taxon>Orbiliaceae</taxon>
        <taxon>Dactylellina</taxon>
    </lineage>
</organism>
<keyword evidence="4" id="KW-1185">Reference proteome</keyword>
<evidence type="ECO:0000313" key="4">
    <source>
        <dbReference type="Proteomes" id="UP000015100"/>
    </source>
</evidence>
<dbReference type="HOGENOM" id="CLU_2037978_0_0_1"/>
<reference evidence="4" key="2">
    <citation type="submission" date="2013-04" db="EMBL/GenBank/DDBJ databases">
        <title>Genomic mechanisms accounting for the adaptation to parasitism in nematode-trapping fungi.</title>
        <authorList>
            <person name="Ahren D.G."/>
        </authorList>
    </citation>
    <scope>NUCLEOTIDE SEQUENCE [LARGE SCALE GENOMIC DNA]</scope>
    <source>
        <strain evidence="4">CBS 200.50</strain>
    </source>
</reference>
<dbReference type="InterPro" id="IPR012338">
    <property type="entry name" value="Beta-lactam/transpept-like"/>
</dbReference>
<dbReference type="PANTHER" id="PTHR46825:SF9">
    <property type="entry name" value="BETA-LACTAMASE-RELATED DOMAIN-CONTAINING PROTEIN"/>
    <property type="match status" value="1"/>
</dbReference>
<dbReference type="OMA" id="MEDWHAP"/>
<dbReference type="InterPro" id="IPR050491">
    <property type="entry name" value="AmpC-like"/>
</dbReference>
<dbReference type="Proteomes" id="UP000015100">
    <property type="component" value="Unassembled WGS sequence"/>
</dbReference>
<dbReference type="eggNOG" id="ENOG502S0EY">
    <property type="taxonomic scope" value="Eukaryota"/>
</dbReference>
<dbReference type="Gene3D" id="3.40.710.10">
    <property type="entry name" value="DD-peptidase/beta-lactamase superfamily"/>
    <property type="match status" value="1"/>
</dbReference>
<comment type="caution">
    <text evidence="3">The sequence shown here is derived from an EMBL/GenBank/DDBJ whole genome shotgun (WGS) entry which is preliminary data.</text>
</comment>
<dbReference type="Pfam" id="PF00144">
    <property type="entry name" value="Beta-lactamase"/>
    <property type="match status" value="1"/>
</dbReference>
<reference evidence="3 4" key="1">
    <citation type="journal article" date="2013" name="PLoS Genet.">
        <title>Genomic mechanisms accounting for the adaptation to parasitism in nematode-trapping fungi.</title>
        <authorList>
            <person name="Meerupati T."/>
            <person name="Andersson K.M."/>
            <person name="Friman E."/>
            <person name="Kumar D."/>
            <person name="Tunlid A."/>
            <person name="Ahren D."/>
        </authorList>
    </citation>
    <scope>NUCLEOTIDE SEQUENCE [LARGE SCALE GENOMIC DNA]</scope>
    <source>
        <strain evidence="3 4">CBS 200.50</strain>
    </source>
</reference>
<sequence length="121" mass="13324">MDLFRSEAFAQRVNYLLKEHHAPGVAIALIHNDYIHSSAYGYASLDPLTLCRTDTLFDIASCSKSFTSASIGLLVDDEESFPEVKYDAVMADLLPGDFILPEASLQITLDDVVSHRTGMGR</sequence>
<comment type="similarity">
    <text evidence="1">Belongs to the peptidase S12 family.</text>
</comment>
<protein>
    <recommendedName>
        <fullName evidence="2">Beta-lactamase-related domain-containing protein</fullName>
    </recommendedName>
</protein>
<evidence type="ECO:0000313" key="3">
    <source>
        <dbReference type="EMBL" id="EPS36604.1"/>
    </source>
</evidence>
<dbReference type="OrthoDB" id="5946976at2759"/>
<dbReference type="PANTHER" id="PTHR46825">
    <property type="entry name" value="D-ALANYL-D-ALANINE-CARBOXYPEPTIDASE/ENDOPEPTIDASE AMPH"/>
    <property type="match status" value="1"/>
</dbReference>